<name>A0A2U1L3C9_ARTAN</name>
<keyword evidence="2" id="KW-0808">Transferase</keyword>
<keyword evidence="1" id="KW-1133">Transmembrane helix</keyword>
<dbReference type="GO" id="GO:0003964">
    <property type="term" value="F:RNA-directed DNA polymerase activity"/>
    <property type="evidence" value="ECO:0007669"/>
    <property type="project" value="UniProtKB-KW"/>
</dbReference>
<evidence type="ECO:0000313" key="2">
    <source>
        <dbReference type="EMBL" id="PWA43480.1"/>
    </source>
</evidence>
<reference evidence="2 3" key="1">
    <citation type="journal article" date="2018" name="Mol. Plant">
        <title>The genome of Artemisia annua provides insight into the evolution of Asteraceae family and artemisinin biosynthesis.</title>
        <authorList>
            <person name="Shen Q."/>
            <person name="Zhang L."/>
            <person name="Liao Z."/>
            <person name="Wang S."/>
            <person name="Yan T."/>
            <person name="Shi P."/>
            <person name="Liu M."/>
            <person name="Fu X."/>
            <person name="Pan Q."/>
            <person name="Wang Y."/>
            <person name="Lv Z."/>
            <person name="Lu X."/>
            <person name="Zhang F."/>
            <person name="Jiang W."/>
            <person name="Ma Y."/>
            <person name="Chen M."/>
            <person name="Hao X."/>
            <person name="Li L."/>
            <person name="Tang Y."/>
            <person name="Lv G."/>
            <person name="Zhou Y."/>
            <person name="Sun X."/>
            <person name="Brodelius P.E."/>
            <person name="Rose J.K.C."/>
            <person name="Tang K."/>
        </authorList>
    </citation>
    <scope>NUCLEOTIDE SEQUENCE [LARGE SCALE GENOMIC DNA]</scope>
    <source>
        <strain evidence="3">cv. Huhao1</strain>
        <tissue evidence="2">Leaf</tissue>
    </source>
</reference>
<keyword evidence="1" id="KW-0812">Transmembrane</keyword>
<organism evidence="2 3">
    <name type="scientific">Artemisia annua</name>
    <name type="common">Sweet wormwood</name>
    <dbReference type="NCBI Taxonomy" id="35608"/>
    <lineage>
        <taxon>Eukaryota</taxon>
        <taxon>Viridiplantae</taxon>
        <taxon>Streptophyta</taxon>
        <taxon>Embryophyta</taxon>
        <taxon>Tracheophyta</taxon>
        <taxon>Spermatophyta</taxon>
        <taxon>Magnoliopsida</taxon>
        <taxon>eudicotyledons</taxon>
        <taxon>Gunneridae</taxon>
        <taxon>Pentapetalae</taxon>
        <taxon>asterids</taxon>
        <taxon>campanulids</taxon>
        <taxon>Asterales</taxon>
        <taxon>Asteraceae</taxon>
        <taxon>Asteroideae</taxon>
        <taxon>Anthemideae</taxon>
        <taxon>Artemisiinae</taxon>
        <taxon>Artemisia</taxon>
    </lineage>
</organism>
<keyword evidence="2" id="KW-0695">RNA-directed DNA polymerase</keyword>
<evidence type="ECO:0000256" key="1">
    <source>
        <dbReference type="SAM" id="Phobius"/>
    </source>
</evidence>
<keyword evidence="2" id="KW-0548">Nucleotidyltransferase</keyword>
<keyword evidence="3" id="KW-1185">Reference proteome</keyword>
<sequence length="104" mass="11850">MDAASLSLDYALTFLIPISKGRSVISIISRLLLAATTYYLWMERNSRLFKRKKSTVAEVVQVIVSTVRLKLVTFKFKKITPRSRLLLDKWKIPHTCLIHEGSAG</sequence>
<dbReference type="AlphaFoldDB" id="A0A2U1L3C9"/>
<proteinExistence type="predicted"/>
<protein>
    <submittedName>
        <fullName evidence="2">RNA-directed DNA polymerase, eukaryota, Reverse transcriptase zinc-binding domain protein</fullName>
    </submittedName>
</protein>
<keyword evidence="1" id="KW-0472">Membrane</keyword>
<comment type="caution">
    <text evidence="2">The sequence shown here is derived from an EMBL/GenBank/DDBJ whole genome shotgun (WGS) entry which is preliminary data.</text>
</comment>
<evidence type="ECO:0000313" key="3">
    <source>
        <dbReference type="Proteomes" id="UP000245207"/>
    </source>
</evidence>
<dbReference type="EMBL" id="PKPP01011805">
    <property type="protein sequence ID" value="PWA43480.1"/>
    <property type="molecule type" value="Genomic_DNA"/>
</dbReference>
<gene>
    <name evidence="2" type="ORF">CTI12_AA535200</name>
</gene>
<dbReference type="STRING" id="35608.A0A2U1L3C9"/>
<feature type="transmembrane region" description="Helical" evidence="1">
    <location>
        <begin position="23"/>
        <end position="41"/>
    </location>
</feature>
<accession>A0A2U1L3C9</accession>
<dbReference type="Proteomes" id="UP000245207">
    <property type="component" value="Unassembled WGS sequence"/>
</dbReference>
<dbReference type="OrthoDB" id="1938430at2759"/>